<keyword evidence="3" id="KW-1185">Reference proteome</keyword>
<sequence>MTTKKTTTSKGKEHSIGSAGAAVDHQSNALLRARQGHGFAAERANHMIDTVKGKRTRLVGDDFAKAGPDRTVNGVAIQSKYCASARASVDACFARNGKLIYQTRGRAMKIEVPKDQYPEALKLMAKKLQTGDVTAALARKQAKSILVEGNIDYDTARRIVAFGNIDSLKFDAANGTITAAVAGSVSVAVAYAQALWNGEDAKEALGVACATGLKVGGVAWLSSVLTAQLGKSAVQSVVHESSGWMVKQLGSKASLTIANTLGAGQRLGTEVLQQSGRKVTGKAAETFLTKAVSSNVIAAAATTAVLSANDLCNVFTGHISKAQLFKNVTNTAAGVGGGMAGWAVGMAQGAAYLGWIPGGALVGGAVGAVIGSVVGGSAASTVSRHVTDLLIEDDAVEMMHHLERVFVEEAQDYLLTQTEADQVMQKLQTKWDLREQMREMFASVSPEQYARWLIRPLVEEAIKRRKKIRMPTEKSLLKRAAEILQGDLPGYLPPGNPPPMQRPLASAPVNAKPVSTKAVIASAEWPFPTSSRP</sequence>
<evidence type="ECO:0000313" key="3">
    <source>
        <dbReference type="Proteomes" id="UP000593875"/>
    </source>
</evidence>
<evidence type="ECO:0000313" key="2">
    <source>
        <dbReference type="EMBL" id="QOL49177.1"/>
    </source>
</evidence>
<organism evidence="2 3">
    <name type="scientific">Massilia litorea</name>
    <dbReference type="NCBI Taxonomy" id="2769491"/>
    <lineage>
        <taxon>Bacteria</taxon>
        <taxon>Pseudomonadati</taxon>
        <taxon>Pseudomonadota</taxon>
        <taxon>Betaproteobacteria</taxon>
        <taxon>Burkholderiales</taxon>
        <taxon>Oxalobacteraceae</taxon>
        <taxon>Telluria group</taxon>
        <taxon>Massilia</taxon>
    </lineage>
</organism>
<reference evidence="2 3" key="1">
    <citation type="submission" date="2020-10" db="EMBL/GenBank/DDBJ databases">
        <title>Genome sequencing of Massilia sp. LPB0304.</title>
        <authorList>
            <person name="Kim J."/>
        </authorList>
    </citation>
    <scope>NUCLEOTIDE SEQUENCE [LARGE SCALE GENOMIC DNA]</scope>
    <source>
        <strain evidence="2 3">LPB0304</strain>
    </source>
</reference>
<dbReference type="Proteomes" id="UP000593875">
    <property type="component" value="Chromosome"/>
</dbReference>
<accession>A0A7L9U2M7</accession>
<dbReference type="EMBL" id="CP062941">
    <property type="protein sequence ID" value="QOL49177.1"/>
    <property type="molecule type" value="Genomic_DNA"/>
</dbReference>
<gene>
    <name evidence="2" type="ORF">LPB04_20000</name>
</gene>
<evidence type="ECO:0000256" key="1">
    <source>
        <dbReference type="SAM" id="MobiDB-lite"/>
    </source>
</evidence>
<dbReference type="KEGG" id="mlir:LPB04_20000"/>
<protein>
    <submittedName>
        <fullName evidence="2">Uncharacterized protein</fullName>
    </submittedName>
</protein>
<dbReference type="AlphaFoldDB" id="A0A7L9U2M7"/>
<dbReference type="RefSeq" id="WP_193686219.1">
    <property type="nucleotide sequence ID" value="NZ_CP062941.1"/>
</dbReference>
<proteinExistence type="predicted"/>
<name>A0A7L9U2M7_9BURK</name>
<feature type="region of interest" description="Disordered" evidence="1">
    <location>
        <begin position="1"/>
        <end position="23"/>
    </location>
</feature>